<keyword evidence="1" id="KW-1133">Transmembrane helix</keyword>
<keyword evidence="4" id="KW-1185">Reference proteome</keyword>
<dbReference type="SMR" id="G5EGC6"/>
<dbReference type="WormBase" id="Y39G10AR.25">
    <property type="protein sequence ID" value="CE45140"/>
    <property type="gene ID" value="WBGene00077563"/>
    <property type="gene designation" value="peel-1"/>
</dbReference>
<dbReference type="PaxDb" id="6239-Y39G10AR.25"/>
<evidence type="ECO:0000313" key="5">
    <source>
        <dbReference type="WormBase" id="Y39G10AR.25"/>
    </source>
</evidence>
<dbReference type="GeneID" id="13179502"/>
<dbReference type="AlphaFoldDB" id="G5EGC6"/>
<keyword evidence="1" id="KW-0472">Membrane</keyword>
<feature type="transmembrane region" description="Helical" evidence="1">
    <location>
        <begin position="84"/>
        <end position="108"/>
    </location>
</feature>
<dbReference type="EMBL" id="BX284601">
    <property type="protein sequence ID" value="CCD69923.1"/>
    <property type="molecule type" value="Genomic_DNA"/>
</dbReference>
<reference evidence="3" key="2">
    <citation type="submission" date="2003-03" db="EMBL/GenBank/DDBJ databases">
        <authorList>
            <person name="Sulson J.E."/>
            <person name="Waterston R."/>
        </authorList>
    </citation>
    <scope>NUCLEOTIDE SEQUENCE</scope>
    <source>
        <strain evidence="3">Bristol N2</strain>
    </source>
</reference>
<dbReference type="Bgee" id="WBGene00077563">
    <property type="expression patterns" value="Expressed in adult organism and 1 other cell type or tissue"/>
</dbReference>
<gene>
    <name evidence="3 5" type="primary">peel-1</name>
    <name evidence="3" type="ORF">CELE_Y39G10AR.25</name>
    <name evidence="5" type="ORF">Y39G10AR.25</name>
</gene>
<dbReference type="HOGENOM" id="CLU_1541499_0_0_1"/>
<feature type="transmembrane region" description="Helical" evidence="1">
    <location>
        <begin position="49"/>
        <end position="72"/>
    </location>
</feature>
<name>G5EGC6_CAEEL</name>
<reference evidence="3 4" key="1">
    <citation type="journal article" date="1998" name="Science">
        <title>Genome sequence of the nematode C. elegans: a platform for investigating biology.</title>
        <authorList>
            <consortium name="The C. elegans sequencing consortium"/>
            <person name="Sulson J.E."/>
            <person name="Waterston R."/>
        </authorList>
    </citation>
    <scope>NUCLEOTIDE SEQUENCE [LARGE SCALE GENOMIC DNA]</scope>
    <source>
        <strain evidence="3 4">Bristol N2</strain>
    </source>
</reference>
<reference evidence="3" key="4">
    <citation type="submission" date="2024-10" db="EMBL/GenBank/DDBJ databases">
        <authorList>
            <consortium name="WormBase Consortium"/>
            <person name="WormBase"/>
        </authorList>
    </citation>
    <scope>NUCLEOTIDE SEQUENCE</scope>
    <source>
        <strain evidence="3">Bristol N2</strain>
    </source>
</reference>
<evidence type="ECO:0000256" key="1">
    <source>
        <dbReference type="SAM" id="Phobius"/>
    </source>
</evidence>
<dbReference type="EMBL" id="HQ291556">
    <property type="protein sequence ID" value="AEN71565.1"/>
    <property type="molecule type" value="mRNA"/>
</dbReference>
<organism evidence="2">
    <name type="scientific">Caenorhabditis elegans</name>
    <dbReference type="NCBI Taxonomy" id="6239"/>
    <lineage>
        <taxon>Eukaryota</taxon>
        <taxon>Metazoa</taxon>
        <taxon>Ecdysozoa</taxon>
        <taxon>Nematoda</taxon>
        <taxon>Chromadorea</taxon>
        <taxon>Rhabditida</taxon>
        <taxon>Rhabditina</taxon>
        <taxon>Rhabditomorpha</taxon>
        <taxon>Rhabditoidea</taxon>
        <taxon>Rhabditidae</taxon>
        <taxon>Peloderinae</taxon>
        <taxon>Caenorhabditis</taxon>
    </lineage>
</organism>
<dbReference type="KEGG" id="cel:CELE_Y39G10AR.25"/>
<keyword evidence="1" id="KW-0812">Transmembrane</keyword>
<dbReference type="RefSeq" id="NP_001249145.1">
    <property type="nucleotide sequence ID" value="NM_001262216.4"/>
</dbReference>
<dbReference type="AGR" id="WB:WBGene00077563"/>
<accession>G5EGC6</accession>
<dbReference type="STRING" id="6239.Y39G10AR.25.1"/>
<feature type="transmembrane region" description="Helical" evidence="1">
    <location>
        <begin position="12"/>
        <end position="37"/>
    </location>
</feature>
<sequence>MRFDFQNLKFSMIFIFLWNIIVGFLLALVKIFKIYMYLDLPENVWVNRFAHVIALIGSIASLWLIFFSPFEIKQGRFSVSSKTILLLVCKGLIGLIFLAQIFAHVLYIDPCQNMLLSLNSALFSLLLNYYESRGAIHPLMELVQTAGLRPTLCAAVRFNCLNSTAHIDPSVENP</sequence>
<dbReference type="CTD" id="13179502"/>
<evidence type="ECO:0000313" key="2">
    <source>
        <dbReference type="EMBL" id="AEN71565.1"/>
    </source>
</evidence>
<reference evidence="2" key="3">
    <citation type="journal article" date="2011" name="PLoS Biol.">
        <title>A Novel Sperm-Delivered Toxin Causes Late-Stage Embryo Lethality and Transmission Ratio Distortion in C. elegans.</title>
        <authorList>
            <person name="Seidel H.S."/>
            <person name="Ailion M."/>
            <person name="Li J."/>
            <person name="van Oudenaarden A."/>
            <person name="Rockman M.V."/>
            <person name="Kruglyak L."/>
        </authorList>
    </citation>
    <scope>NUCLEOTIDE SEQUENCE</scope>
    <source>
        <strain evidence="2">N2</strain>
    </source>
</reference>
<dbReference type="Proteomes" id="UP000001940">
    <property type="component" value="Chromosome I"/>
</dbReference>
<protein>
    <submittedName>
        <fullName evidence="2">PEEL-1</fullName>
    </submittedName>
</protein>
<evidence type="ECO:0000313" key="3">
    <source>
        <dbReference type="EMBL" id="CCD69923.1"/>
    </source>
</evidence>
<evidence type="ECO:0000313" key="4">
    <source>
        <dbReference type="Proteomes" id="UP000001940"/>
    </source>
</evidence>
<proteinExistence type="evidence at transcript level"/>